<dbReference type="EMBL" id="VLLL01000007">
    <property type="protein sequence ID" value="TWJ10459.1"/>
    <property type="molecule type" value="Genomic_DNA"/>
</dbReference>
<feature type="chain" id="PRO_5021865703" evidence="1">
    <location>
        <begin position="22"/>
        <end position="366"/>
    </location>
</feature>
<dbReference type="AlphaFoldDB" id="A0A562UXV6"/>
<accession>A0A562UXV6</accession>
<keyword evidence="1" id="KW-0732">Signal</keyword>
<protein>
    <submittedName>
        <fullName evidence="2">Uncharacterized protein</fullName>
    </submittedName>
</protein>
<feature type="signal peptide" evidence="1">
    <location>
        <begin position="1"/>
        <end position="21"/>
    </location>
</feature>
<name>A0A562UXV6_9ACTN</name>
<evidence type="ECO:0000256" key="1">
    <source>
        <dbReference type="SAM" id="SignalP"/>
    </source>
</evidence>
<gene>
    <name evidence="2" type="ORF">LX16_3876</name>
</gene>
<dbReference type="RefSeq" id="WP_147141007.1">
    <property type="nucleotide sequence ID" value="NZ_BAABIJ010000003.1"/>
</dbReference>
<evidence type="ECO:0000313" key="3">
    <source>
        <dbReference type="Proteomes" id="UP000321617"/>
    </source>
</evidence>
<keyword evidence="3" id="KW-1185">Reference proteome</keyword>
<organism evidence="2 3">
    <name type="scientific">Stackebrandtia albiflava</name>
    <dbReference type="NCBI Taxonomy" id="406432"/>
    <lineage>
        <taxon>Bacteria</taxon>
        <taxon>Bacillati</taxon>
        <taxon>Actinomycetota</taxon>
        <taxon>Actinomycetes</taxon>
        <taxon>Glycomycetales</taxon>
        <taxon>Glycomycetaceae</taxon>
        <taxon>Stackebrandtia</taxon>
    </lineage>
</organism>
<dbReference type="Proteomes" id="UP000321617">
    <property type="component" value="Unassembled WGS sequence"/>
</dbReference>
<evidence type="ECO:0000313" key="2">
    <source>
        <dbReference type="EMBL" id="TWJ10459.1"/>
    </source>
</evidence>
<comment type="caution">
    <text evidence="2">The sequence shown here is derived from an EMBL/GenBank/DDBJ whole genome shotgun (WGS) entry which is preliminary data.</text>
</comment>
<proteinExistence type="predicted"/>
<sequence>MRYRVTGLAMSVLLGVTACSAEEPATPGESPLISAIEETNTLVLELGETYHRLLRDCMALREFQVHPQWLNEPVESLYGPILSLPQEPPGYSLIPEPAVAAENGFGVWASTAPDPRREQPDEFSAMNETYRDSYLRAMYGDDLVDNLDPDFGVFSGDGQDVVASLRMAAEDARSGDAAHPVGGCYAEVTDQVFADPDEFTPGDYSGGLPGMGFWPDLFHGSGIAEEFEIAMEPTWREWNDCTVAEGYDPLTVDAEGSEIQGYVRLFYRTPAELAAEAGEFADEIEEQFAAVPVAKGAPWPYEEAKRQEFAYAAAAAECGETVGLWSALDTGWDELLAVRGPDLEAEVFAYRQAVSESLTEAQGLLK</sequence>
<dbReference type="OrthoDB" id="3403621at2"/>
<dbReference type="PROSITE" id="PS51257">
    <property type="entry name" value="PROKAR_LIPOPROTEIN"/>
    <property type="match status" value="1"/>
</dbReference>
<reference evidence="2 3" key="1">
    <citation type="journal article" date="2013" name="Stand. Genomic Sci.">
        <title>Genomic Encyclopedia of Type Strains, Phase I: The one thousand microbial genomes (KMG-I) project.</title>
        <authorList>
            <person name="Kyrpides N.C."/>
            <person name="Woyke T."/>
            <person name="Eisen J.A."/>
            <person name="Garrity G."/>
            <person name="Lilburn T.G."/>
            <person name="Beck B.J."/>
            <person name="Whitman W.B."/>
            <person name="Hugenholtz P."/>
            <person name="Klenk H.P."/>
        </authorList>
    </citation>
    <scope>NUCLEOTIDE SEQUENCE [LARGE SCALE GENOMIC DNA]</scope>
    <source>
        <strain evidence="2 3">DSM 45044</strain>
    </source>
</reference>